<proteinExistence type="predicted"/>
<evidence type="ECO:0000313" key="4">
    <source>
        <dbReference type="Proteomes" id="UP000250780"/>
    </source>
</evidence>
<keyword evidence="1" id="KW-0472">Membrane</keyword>
<dbReference type="Proteomes" id="UP000250780">
    <property type="component" value="Unassembled WGS sequence"/>
</dbReference>
<organism evidence="3 4">
    <name type="scientific">Escherichia coli</name>
    <dbReference type="NCBI Taxonomy" id="562"/>
    <lineage>
        <taxon>Bacteria</taxon>
        <taxon>Pseudomonadati</taxon>
        <taxon>Pseudomonadota</taxon>
        <taxon>Gammaproteobacteria</taxon>
        <taxon>Enterobacterales</taxon>
        <taxon>Enterobacteriaceae</taxon>
        <taxon>Escherichia</taxon>
    </lineage>
</organism>
<name>A0A2X1N612_ECOLX</name>
<dbReference type="EMBL" id="UASD01000008">
    <property type="protein sequence ID" value="SPX12662.1"/>
    <property type="molecule type" value="Genomic_DNA"/>
</dbReference>
<feature type="domain" description="ESPR" evidence="2">
    <location>
        <begin position="1"/>
        <end position="44"/>
    </location>
</feature>
<evidence type="ECO:0000256" key="1">
    <source>
        <dbReference type="SAM" id="Phobius"/>
    </source>
</evidence>
<dbReference type="AlphaFoldDB" id="A0A2X1N612"/>
<protein>
    <submittedName>
        <fullName evidence="3">Outer membrane autotransporter domain-containing protein</fullName>
    </submittedName>
</protein>
<gene>
    <name evidence="3" type="ORF">NCTC9073_04038</name>
</gene>
<sequence>MNKIYKVIWNHSTQKWDVVSELTGCRKKCKSTRLGIALSAMVLGGAIVMNCNSAMADVTLSPDWRPGTNNSGVGTATVSGKTEYITGPNVVQSGGSGLIWMTVEQANFKWLHHWR</sequence>
<dbReference type="Pfam" id="PF13018">
    <property type="entry name" value="ESPR"/>
    <property type="match status" value="1"/>
</dbReference>
<keyword evidence="1" id="KW-0812">Transmembrane</keyword>
<evidence type="ECO:0000313" key="3">
    <source>
        <dbReference type="EMBL" id="SPX12662.1"/>
    </source>
</evidence>
<reference evidence="3 4" key="1">
    <citation type="submission" date="2018-06" db="EMBL/GenBank/DDBJ databases">
        <authorList>
            <consortium name="Pathogen Informatics"/>
            <person name="Doyle S."/>
        </authorList>
    </citation>
    <scope>NUCLEOTIDE SEQUENCE [LARGE SCALE GENOMIC DNA]</scope>
    <source>
        <strain evidence="3 4">NCTC9073</strain>
    </source>
</reference>
<accession>A0A2X1N612</accession>
<evidence type="ECO:0000259" key="2">
    <source>
        <dbReference type="Pfam" id="PF13018"/>
    </source>
</evidence>
<feature type="transmembrane region" description="Helical" evidence="1">
    <location>
        <begin position="36"/>
        <end position="56"/>
    </location>
</feature>
<keyword evidence="1" id="KW-1133">Transmembrane helix</keyword>
<dbReference type="InterPro" id="IPR024973">
    <property type="entry name" value="ESPR"/>
</dbReference>